<feature type="region of interest" description="Disordered" evidence="1">
    <location>
        <begin position="710"/>
        <end position="1172"/>
    </location>
</feature>
<evidence type="ECO:0000313" key="3">
    <source>
        <dbReference type="Proteomes" id="UP000800235"/>
    </source>
</evidence>
<sequence>MNRFLTKRKAKRAGPIEPKVELDLAAALPTTDNFRTSLLMPNLSARFSMLREQDDPLSKLGKAMDDSVLQPSRQSRLYDFGYSTRTLGDIAEVSSISSSARRPFADNGRSHSFASDGGYNTDDDSSHNGSIMSRAKPGEGNVLFGGRQKIYKIAGSGVGSSNFIGPKGKALYDDDVSTTTFQKYRQEERQRQQERERPQQNDCKEQEPEQKSPAKPASSAPSVTGSLERQTSSSTAASGLDSRASTAATSVTSQGTPALSPTPAQTSGFNFSQPVAVQSTPNLERTATKRRLYEHGLDRDFQDHQSSAITRLNSIQKGRGYNGPGRSTPDLVQSRSGFGTQDPNARPSHPFTALNPAPSPPSTAPYTNGIAFQQQPPSPEQVSPISPSGNQAFKDSEDGVLASALNPNDRGKATAMGVFNKPQQFSESKFMERQLTLRKGRETPSNRGQMLKDSPKESEELDRADLDLLAMGADRSQSTSHNPISRSNPVSTTQRPEPPPAPTAFSVFQKAASQMKAVKPDQTESNHEPKQTSQTGQMHKFRFQDDSESDYEQDEPASQKSAAQRAPSDPRIPAVAPTVAPPQHEHPAFRSSPLPSPLEISRESTPKAQQQRGGSPREDADQLQARAGAQAIDSPLLNPTSGAGLSGLVRQHLRNVSGVSMYSNPGPTPVPDTPIFPQALQTNLTRLNHPASGNTAHSSYSNSNPWDLEDFDGSYYGETESPVSPTEASKRKDTRTSDEDYRRQALTKASEPAGSEAPWQQEMLKKSHARGGSTETQHEREAFANEIAQRQKAIQEKLKDMAQSELRSTSPTPGSSRTPGPFMGMLRQKSSRDSIKNRQEAQAKNMKMLGISGSSTNLSGLSPTLANFNDRPSGENSYDASRSRSHTETAKDGLRSPSRPADGPRSQSRAGGDVPRSQSRAAEARSHSRADQRDAPRSHSRADGGRPMMPSKQQSPYYSSQMNGSEPNSRPGTSRESEDRQRSRTNSNVNSTRSRSNSEHSNAGGRSRSRSGRYRDDLAEAMSVGTGSRTTMGYPEPSPAIPEHYQTQSNQSNQAFEFPSSAVSESLASAPRTHQNRPDPSTFEQKGLWPPPKHVGLPSPRPSPNFAPSPGFANGSGFPPSSSAQSPPLMSGRFFPGVGPMSPTSMASNGRGTPVPQFAQNPTPPMSASSTPVVAQFASTNVPMLRPRGSRKKSIQKSLISEPKLISTTSVIDTVALPPGASLSNGMDEFAPPVPPINPRRKRFGFSGRGSNELPEPSFAANQFSSHSADERDRQSRSRHRLRKTSSDGAKIGLQLRAQQQGLAMQSTPTLAPHQQSSPPRGRVEGGMF</sequence>
<comment type="caution">
    <text evidence="2">The sequence shown here is derived from an EMBL/GenBank/DDBJ whole genome shotgun (WGS) entry which is preliminary data.</text>
</comment>
<feature type="compositionally biased region" description="Pro residues" evidence="1">
    <location>
        <begin position="1089"/>
        <end position="1107"/>
    </location>
</feature>
<evidence type="ECO:0000256" key="1">
    <source>
        <dbReference type="SAM" id="MobiDB-lite"/>
    </source>
</evidence>
<feature type="compositionally biased region" description="Basic and acidic residues" evidence="1">
    <location>
        <begin position="453"/>
        <end position="466"/>
    </location>
</feature>
<feature type="compositionally biased region" description="Polar residues" evidence="1">
    <location>
        <begin position="1158"/>
        <end position="1172"/>
    </location>
</feature>
<feature type="compositionally biased region" description="Polar residues" evidence="1">
    <location>
        <begin position="962"/>
        <end position="972"/>
    </location>
</feature>
<feature type="compositionally biased region" description="Low complexity" evidence="1">
    <location>
        <begin position="950"/>
        <end position="961"/>
    </location>
</feature>
<feature type="compositionally biased region" description="Polar residues" evidence="1">
    <location>
        <begin position="1307"/>
        <end position="1319"/>
    </location>
</feature>
<feature type="compositionally biased region" description="Low complexity" evidence="1">
    <location>
        <begin position="807"/>
        <end position="821"/>
    </location>
</feature>
<feature type="compositionally biased region" description="Low complexity" evidence="1">
    <location>
        <begin position="984"/>
        <end position="995"/>
    </location>
</feature>
<feature type="compositionally biased region" description="Basic and acidic residues" evidence="1">
    <location>
        <begin position="922"/>
        <end position="944"/>
    </location>
</feature>
<feature type="compositionally biased region" description="Low complexity" evidence="1">
    <location>
        <begin position="213"/>
        <end position="222"/>
    </location>
</feature>
<name>A0A9P4NKW7_9PEZI</name>
<feature type="compositionally biased region" description="Basic and acidic residues" evidence="1">
    <location>
        <begin position="973"/>
        <end position="982"/>
    </location>
</feature>
<feature type="compositionally biased region" description="Polar residues" evidence="1">
    <location>
        <begin position="254"/>
        <end position="284"/>
    </location>
</feature>
<feature type="compositionally biased region" description="Basic and acidic residues" evidence="1">
    <location>
        <begin position="830"/>
        <end position="841"/>
    </location>
</feature>
<protein>
    <submittedName>
        <fullName evidence="2">Uncharacterized protein</fullName>
    </submittedName>
</protein>
<feature type="compositionally biased region" description="Basic and acidic residues" evidence="1">
    <location>
        <begin position="881"/>
        <end position="894"/>
    </location>
</feature>
<feature type="compositionally biased region" description="Basic and acidic residues" evidence="1">
    <location>
        <begin position="184"/>
        <end position="212"/>
    </location>
</feature>
<dbReference type="OrthoDB" id="5335210at2759"/>
<feature type="compositionally biased region" description="Polar residues" evidence="1">
    <location>
        <begin position="1045"/>
        <end position="1067"/>
    </location>
</feature>
<feature type="compositionally biased region" description="Polar residues" evidence="1">
    <location>
        <begin position="223"/>
        <end position="237"/>
    </location>
</feature>
<feature type="region of interest" description="Disordered" evidence="1">
    <location>
        <begin position="184"/>
        <end position="284"/>
    </location>
</feature>
<feature type="compositionally biased region" description="Basic and acidic residues" evidence="1">
    <location>
        <begin position="793"/>
        <end position="802"/>
    </location>
</feature>
<evidence type="ECO:0000313" key="2">
    <source>
        <dbReference type="EMBL" id="KAF2425272.1"/>
    </source>
</evidence>
<feature type="compositionally biased region" description="Polar residues" evidence="1">
    <location>
        <begin position="1119"/>
        <end position="1128"/>
    </location>
</feature>
<reference evidence="2" key="1">
    <citation type="journal article" date="2020" name="Stud. Mycol.">
        <title>101 Dothideomycetes genomes: a test case for predicting lifestyles and emergence of pathogens.</title>
        <authorList>
            <person name="Haridas S."/>
            <person name="Albert R."/>
            <person name="Binder M."/>
            <person name="Bloem J."/>
            <person name="Labutti K."/>
            <person name="Salamov A."/>
            <person name="Andreopoulos B."/>
            <person name="Baker S."/>
            <person name="Barry K."/>
            <person name="Bills G."/>
            <person name="Bluhm B."/>
            <person name="Cannon C."/>
            <person name="Castanera R."/>
            <person name="Culley D."/>
            <person name="Daum C."/>
            <person name="Ezra D."/>
            <person name="Gonzalez J."/>
            <person name="Henrissat B."/>
            <person name="Kuo A."/>
            <person name="Liang C."/>
            <person name="Lipzen A."/>
            <person name="Lutzoni F."/>
            <person name="Magnuson J."/>
            <person name="Mondo S."/>
            <person name="Nolan M."/>
            <person name="Ohm R."/>
            <person name="Pangilinan J."/>
            <person name="Park H.-J."/>
            <person name="Ramirez L."/>
            <person name="Alfaro M."/>
            <person name="Sun H."/>
            <person name="Tritt A."/>
            <person name="Yoshinaga Y."/>
            <person name="Zwiers L.-H."/>
            <person name="Turgeon B."/>
            <person name="Goodwin S."/>
            <person name="Spatafora J."/>
            <person name="Crous P."/>
            <person name="Grigoriev I."/>
        </authorList>
    </citation>
    <scope>NUCLEOTIDE SEQUENCE</scope>
    <source>
        <strain evidence="2">CBS 130266</strain>
    </source>
</reference>
<feature type="compositionally biased region" description="Low complexity" evidence="1">
    <location>
        <begin position="244"/>
        <end position="253"/>
    </location>
</feature>
<feature type="compositionally biased region" description="Polar residues" evidence="1">
    <location>
        <begin position="475"/>
        <end position="495"/>
    </location>
</feature>
<feature type="compositionally biased region" description="Low complexity" evidence="1">
    <location>
        <begin position="1293"/>
        <end position="1306"/>
    </location>
</feature>
<feature type="compositionally biased region" description="Acidic residues" evidence="1">
    <location>
        <begin position="546"/>
        <end position="555"/>
    </location>
</feature>
<feature type="compositionally biased region" description="Polar residues" evidence="1">
    <location>
        <begin position="852"/>
        <end position="867"/>
    </location>
</feature>
<gene>
    <name evidence="2" type="ORF">EJ08DRAFT_405332</name>
</gene>
<proteinExistence type="predicted"/>
<feature type="region of interest" description="Disordered" evidence="1">
    <location>
        <begin position="312"/>
        <end position="649"/>
    </location>
</feature>
<feature type="compositionally biased region" description="Polar residues" evidence="1">
    <location>
        <begin position="1142"/>
        <end position="1151"/>
    </location>
</feature>
<feature type="region of interest" description="Disordered" evidence="1">
    <location>
        <begin position="98"/>
        <end position="142"/>
    </location>
</feature>
<organism evidence="2 3">
    <name type="scientific">Tothia fuscella</name>
    <dbReference type="NCBI Taxonomy" id="1048955"/>
    <lineage>
        <taxon>Eukaryota</taxon>
        <taxon>Fungi</taxon>
        <taxon>Dikarya</taxon>
        <taxon>Ascomycota</taxon>
        <taxon>Pezizomycotina</taxon>
        <taxon>Dothideomycetes</taxon>
        <taxon>Pleosporomycetidae</taxon>
        <taxon>Venturiales</taxon>
        <taxon>Cylindrosympodiaceae</taxon>
        <taxon>Tothia</taxon>
    </lineage>
</organism>
<dbReference type="Proteomes" id="UP000800235">
    <property type="component" value="Unassembled WGS sequence"/>
</dbReference>
<feature type="compositionally biased region" description="Polar residues" evidence="1">
    <location>
        <begin position="330"/>
        <end position="343"/>
    </location>
</feature>
<accession>A0A9P4NKW7</accession>
<feature type="compositionally biased region" description="Basic and acidic residues" evidence="1">
    <location>
        <begin position="728"/>
        <end position="743"/>
    </location>
</feature>
<feature type="compositionally biased region" description="Basic and acidic residues" evidence="1">
    <location>
        <begin position="518"/>
        <end position="530"/>
    </location>
</feature>
<keyword evidence="3" id="KW-1185">Reference proteome</keyword>
<dbReference type="EMBL" id="MU007071">
    <property type="protein sequence ID" value="KAF2425272.1"/>
    <property type="molecule type" value="Genomic_DNA"/>
</dbReference>
<feature type="region of interest" description="Disordered" evidence="1">
    <location>
        <begin position="1226"/>
        <end position="1329"/>
    </location>
</feature>